<organism evidence="9 10">
    <name type="scientific">Setaria viridis</name>
    <name type="common">Green bristlegrass</name>
    <name type="synonym">Setaria italica subsp. viridis</name>
    <dbReference type="NCBI Taxonomy" id="4556"/>
    <lineage>
        <taxon>Eukaryota</taxon>
        <taxon>Viridiplantae</taxon>
        <taxon>Streptophyta</taxon>
        <taxon>Embryophyta</taxon>
        <taxon>Tracheophyta</taxon>
        <taxon>Spermatophyta</taxon>
        <taxon>Magnoliopsida</taxon>
        <taxon>Liliopsida</taxon>
        <taxon>Poales</taxon>
        <taxon>Poaceae</taxon>
        <taxon>PACMAD clade</taxon>
        <taxon>Panicoideae</taxon>
        <taxon>Panicodae</taxon>
        <taxon>Paniceae</taxon>
        <taxon>Cenchrinae</taxon>
        <taxon>Setaria</taxon>
    </lineage>
</organism>
<name>A0A4U6WQF4_SETVI</name>
<feature type="short sequence motif" description="Bipartite nuclear localization signal" evidence="4">
    <location>
        <begin position="126"/>
        <end position="136"/>
    </location>
</feature>
<evidence type="ECO:0000256" key="3">
    <source>
        <dbReference type="ARBA" id="ARBA00023242"/>
    </source>
</evidence>
<evidence type="ECO:0000313" key="9">
    <source>
        <dbReference type="EMBL" id="TKW41107.1"/>
    </source>
</evidence>
<dbReference type="GO" id="GO:0005524">
    <property type="term" value="F:ATP binding"/>
    <property type="evidence" value="ECO:0007669"/>
    <property type="project" value="UniProtKB-UniRule"/>
</dbReference>
<feature type="short sequence motif" description="Bipartite nuclear localization signal" evidence="4">
    <location>
        <begin position="154"/>
        <end position="161"/>
    </location>
</feature>
<evidence type="ECO:0000259" key="8">
    <source>
        <dbReference type="PROSITE" id="PS51667"/>
    </source>
</evidence>
<dbReference type="GO" id="GO:0006355">
    <property type="term" value="P:regulation of DNA-templated transcription"/>
    <property type="evidence" value="ECO:0007669"/>
    <property type="project" value="InterPro"/>
</dbReference>
<keyword evidence="5" id="KW-0010">Activator</keyword>
<evidence type="ECO:0000313" key="10">
    <source>
        <dbReference type="Proteomes" id="UP000298652"/>
    </source>
</evidence>
<comment type="similarity">
    <text evidence="2 5">Belongs to the GRF family.</text>
</comment>
<feature type="domain" description="WRC" evidence="8">
    <location>
        <begin position="121"/>
        <end position="165"/>
    </location>
</feature>
<comment type="domain">
    <text evidence="5">The QLQ domain and WRC domain may be involved in protein-protein interaction and DNA-binding, respectively.</text>
</comment>
<evidence type="ECO:0000259" key="7">
    <source>
        <dbReference type="PROSITE" id="PS51666"/>
    </source>
</evidence>
<sequence>MAMPYASLSPAGADHRSPTATASLLPFCRSTPLSVSAASGGGGLAEGAQMSARWAARPVPFTPAQYEELEQQALIYKYLVAGVPVPPDLVLPIRRGLDSLATRFYGHPTLGYGSYFGKKLDPEPGRCRRTDGKKWRCSKEAAPDSKYCERHMHRGRNRSRKPVETQLVPPSQPPATAAAAVSAAAPLAVATNGSGFQNHSLYPAIAGSTGGGGGTSNISSTFSSPLGSSPQLHMDNAASYASLGSGTAKDLRYNAYGIRTLADEHNQLIAEAIDSSMESQWRLPPSQNSSFPLSSYPQLGALSDLGQNTVSSLSKMDRQPLSFLGNDFGAVDSGKQENQTLRPFFDEWPKARDSWPGLSDDNTNLASFPATQLSISIPMASSDFSVASSQSPNDD</sequence>
<dbReference type="GO" id="GO:0005634">
    <property type="term" value="C:nucleus"/>
    <property type="evidence" value="ECO:0007669"/>
    <property type="project" value="UniProtKB-SubCell"/>
</dbReference>
<evidence type="ECO:0000256" key="4">
    <source>
        <dbReference type="PROSITE-ProRule" id="PRU01002"/>
    </source>
</evidence>
<dbReference type="InterPro" id="IPR014977">
    <property type="entry name" value="WRC_dom"/>
</dbReference>
<comment type="function">
    <text evidence="5">Transcription activator.</text>
</comment>
<dbReference type="Pfam" id="PF08879">
    <property type="entry name" value="WRC"/>
    <property type="match status" value="1"/>
</dbReference>
<keyword evidence="3 4" id="KW-0539">Nucleus</keyword>
<protein>
    <recommendedName>
        <fullName evidence="5">Growth-regulating factor</fullName>
    </recommendedName>
</protein>
<dbReference type="OMA" id="PMTARWP"/>
<dbReference type="GO" id="GO:0006351">
    <property type="term" value="P:DNA-templated transcription"/>
    <property type="evidence" value="ECO:0007669"/>
    <property type="project" value="UniProtKB-UniRule"/>
</dbReference>
<comment type="subcellular location">
    <subcellularLocation>
        <location evidence="1 4 5">Nucleus</location>
    </subcellularLocation>
</comment>
<dbReference type="PROSITE" id="PS51667">
    <property type="entry name" value="WRC"/>
    <property type="match status" value="1"/>
</dbReference>
<feature type="region of interest" description="Disordered" evidence="6">
    <location>
        <begin position="210"/>
        <end position="230"/>
    </location>
</feature>
<feature type="domain" description="QLQ" evidence="7">
    <location>
        <begin position="60"/>
        <end position="95"/>
    </location>
</feature>
<keyword evidence="10" id="KW-1185">Reference proteome</keyword>
<evidence type="ECO:0000256" key="2">
    <source>
        <dbReference type="ARBA" id="ARBA00008122"/>
    </source>
</evidence>
<dbReference type="GO" id="GO:0032502">
    <property type="term" value="P:developmental process"/>
    <property type="evidence" value="ECO:0007669"/>
    <property type="project" value="InterPro"/>
</dbReference>
<dbReference type="Gramene" id="TKW41107">
    <property type="protein sequence ID" value="TKW41107"/>
    <property type="gene ID" value="SEVIR_1G292200v2"/>
</dbReference>
<dbReference type="PROSITE" id="PS51666">
    <property type="entry name" value="QLQ"/>
    <property type="match status" value="1"/>
</dbReference>
<evidence type="ECO:0000256" key="1">
    <source>
        <dbReference type="ARBA" id="ARBA00004123"/>
    </source>
</evidence>
<feature type="region of interest" description="Disordered" evidence="6">
    <location>
        <begin position="153"/>
        <end position="175"/>
    </location>
</feature>
<dbReference type="Pfam" id="PF08880">
    <property type="entry name" value="QLQ"/>
    <property type="match status" value="1"/>
</dbReference>
<reference evidence="9" key="1">
    <citation type="submission" date="2019-03" db="EMBL/GenBank/DDBJ databases">
        <title>WGS assembly of Setaria viridis.</title>
        <authorList>
            <person name="Huang P."/>
            <person name="Jenkins J."/>
            <person name="Grimwood J."/>
            <person name="Barry K."/>
            <person name="Healey A."/>
            <person name="Mamidi S."/>
            <person name="Sreedasyam A."/>
            <person name="Shu S."/>
            <person name="Feldman M."/>
            <person name="Wu J."/>
            <person name="Yu Y."/>
            <person name="Chen C."/>
            <person name="Johnson J."/>
            <person name="Rokhsar D."/>
            <person name="Baxter I."/>
            <person name="Schmutz J."/>
            <person name="Brutnell T."/>
            <person name="Kellogg E."/>
        </authorList>
    </citation>
    <scope>NUCLEOTIDE SEQUENCE [LARGE SCALE GENOMIC DNA]</scope>
</reference>
<evidence type="ECO:0000256" key="5">
    <source>
        <dbReference type="RuleBase" id="RU367127"/>
    </source>
</evidence>
<dbReference type="PANTHER" id="PTHR31602">
    <property type="entry name" value="GROWTH-REGULATING FACTOR 5"/>
    <property type="match status" value="1"/>
</dbReference>
<keyword evidence="5" id="KW-0804">Transcription</keyword>
<gene>
    <name evidence="9" type="ORF">SEVIR_1G292200v2</name>
</gene>
<evidence type="ECO:0000256" key="6">
    <source>
        <dbReference type="SAM" id="MobiDB-lite"/>
    </source>
</evidence>
<dbReference type="PANTHER" id="PTHR31602:SF113">
    <property type="entry name" value="GROWTH-REGULATING FACTOR 4"/>
    <property type="match status" value="1"/>
</dbReference>
<dbReference type="SMART" id="SM00951">
    <property type="entry name" value="QLQ"/>
    <property type="match status" value="1"/>
</dbReference>
<keyword evidence="5" id="KW-0805">Transcription regulation</keyword>
<dbReference type="AlphaFoldDB" id="A0A4U6WQF4"/>
<proteinExistence type="inferred from homology"/>
<dbReference type="InterPro" id="IPR031137">
    <property type="entry name" value="GRF"/>
</dbReference>
<dbReference type="InterPro" id="IPR014978">
    <property type="entry name" value="Gln-Leu-Gln_QLQ"/>
</dbReference>
<feature type="compositionally biased region" description="Low complexity" evidence="6">
    <location>
        <begin position="216"/>
        <end position="229"/>
    </location>
</feature>
<accession>A0A4U6WQF4</accession>
<dbReference type="EMBL" id="CM016552">
    <property type="protein sequence ID" value="TKW41107.1"/>
    <property type="molecule type" value="Genomic_DNA"/>
</dbReference>
<dbReference type="Proteomes" id="UP000298652">
    <property type="component" value="Chromosome 1"/>
</dbReference>